<dbReference type="EMBL" id="JAXCGZ010017353">
    <property type="protein sequence ID" value="KAK7068243.1"/>
    <property type="molecule type" value="Genomic_DNA"/>
</dbReference>
<dbReference type="Proteomes" id="UP001381693">
    <property type="component" value="Unassembled WGS sequence"/>
</dbReference>
<keyword evidence="2" id="KW-1185">Reference proteome</keyword>
<evidence type="ECO:0000313" key="2">
    <source>
        <dbReference type="Proteomes" id="UP001381693"/>
    </source>
</evidence>
<dbReference type="AlphaFoldDB" id="A0AAN8ZY73"/>
<protein>
    <submittedName>
        <fullName evidence="1">Uncharacterized protein</fullName>
    </submittedName>
</protein>
<reference evidence="1 2" key="1">
    <citation type="submission" date="2023-11" db="EMBL/GenBank/DDBJ databases">
        <title>Halocaridina rubra genome assembly.</title>
        <authorList>
            <person name="Smith C."/>
        </authorList>
    </citation>
    <scope>NUCLEOTIDE SEQUENCE [LARGE SCALE GENOMIC DNA]</scope>
    <source>
        <strain evidence="1">EP-1</strain>
        <tissue evidence="1">Whole</tissue>
    </source>
</reference>
<name>A0AAN8ZY73_HALRR</name>
<evidence type="ECO:0000313" key="1">
    <source>
        <dbReference type="EMBL" id="KAK7068243.1"/>
    </source>
</evidence>
<proteinExistence type="predicted"/>
<gene>
    <name evidence="1" type="ORF">SK128_023243</name>
</gene>
<sequence length="57" mass="6813">MAKKVLTKYCRSPYPWDERTNDVGTRLYFFLRVRCNIDIDALPTTESRGKDIWTEEL</sequence>
<feature type="non-terminal residue" evidence="1">
    <location>
        <position position="57"/>
    </location>
</feature>
<comment type="caution">
    <text evidence="1">The sequence shown here is derived from an EMBL/GenBank/DDBJ whole genome shotgun (WGS) entry which is preliminary data.</text>
</comment>
<accession>A0AAN8ZY73</accession>
<organism evidence="1 2">
    <name type="scientific">Halocaridina rubra</name>
    <name type="common">Hawaiian red shrimp</name>
    <dbReference type="NCBI Taxonomy" id="373956"/>
    <lineage>
        <taxon>Eukaryota</taxon>
        <taxon>Metazoa</taxon>
        <taxon>Ecdysozoa</taxon>
        <taxon>Arthropoda</taxon>
        <taxon>Crustacea</taxon>
        <taxon>Multicrustacea</taxon>
        <taxon>Malacostraca</taxon>
        <taxon>Eumalacostraca</taxon>
        <taxon>Eucarida</taxon>
        <taxon>Decapoda</taxon>
        <taxon>Pleocyemata</taxon>
        <taxon>Caridea</taxon>
        <taxon>Atyoidea</taxon>
        <taxon>Atyidae</taxon>
        <taxon>Halocaridina</taxon>
    </lineage>
</organism>